<feature type="region of interest" description="Disordered" evidence="1">
    <location>
        <begin position="1"/>
        <end position="37"/>
    </location>
</feature>
<feature type="region of interest" description="Disordered" evidence="1">
    <location>
        <begin position="194"/>
        <end position="221"/>
    </location>
</feature>
<evidence type="ECO:0000313" key="2">
    <source>
        <dbReference type="EMBL" id="GCA63551.1"/>
    </source>
</evidence>
<protein>
    <submittedName>
        <fullName evidence="2">Uncharacterized protein</fullName>
    </submittedName>
</protein>
<feature type="compositionally biased region" description="Low complexity" evidence="1">
    <location>
        <begin position="202"/>
        <end position="217"/>
    </location>
</feature>
<evidence type="ECO:0000256" key="1">
    <source>
        <dbReference type="SAM" id="MobiDB-lite"/>
    </source>
</evidence>
<dbReference type="Proteomes" id="UP000265618">
    <property type="component" value="Unassembled WGS sequence"/>
</dbReference>
<feature type="region of interest" description="Disordered" evidence="1">
    <location>
        <begin position="132"/>
        <end position="174"/>
    </location>
</feature>
<name>A0A391NPM7_9EUKA</name>
<keyword evidence="3" id="KW-1185">Reference proteome</keyword>
<sequence length="264" mass="27823">MRLLQAPTTLGPYPVKKPARPQAQASGVSVQPSGDVSVLSQGDSVPVIVEQRAGIPQTETRDAGCAERERLGTEGAGEGDRFHQTAASFTSLEMSPVSRIQPVTRCGQKACGMSVGQLSHGASAVAGPYAGRDMEQRGDAQPPQCGQKREAEPRYSRPPAKRVSGPPSEVSWSLTSGLQADVDRLWRGVSGMGSPFAPAPRTQTGTQTTTVHGTTATDPQEGSIYSSLSDKILDTASRIQAVLRTESAGERQYEVSIVIAFSSS</sequence>
<feature type="compositionally biased region" description="Polar residues" evidence="1">
    <location>
        <begin position="23"/>
        <end position="37"/>
    </location>
</feature>
<accession>A0A391NPM7</accession>
<dbReference type="AlphaFoldDB" id="A0A391NPM7"/>
<proteinExistence type="predicted"/>
<comment type="caution">
    <text evidence="2">The sequence shown here is derived from an EMBL/GenBank/DDBJ whole genome shotgun (WGS) entry which is preliminary data.</text>
</comment>
<reference evidence="2 3" key="1">
    <citation type="journal article" date="2018" name="PLoS ONE">
        <title>The draft genome of Kipferlia bialata reveals reductive genome evolution in fornicate parasites.</title>
        <authorList>
            <person name="Tanifuji G."/>
            <person name="Takabayashi S."/>
            <person name="Kume K."/>
            <person name="Takagi M."/>
            <person name="Nakayama T."/>
            <person name="Kamikawa R."/>
            <person name="Inagaki Y."/>
            <person name="Hashimoto T."/>
        </authorList>
    </citation>
    <scope>NUCLEOTIDE SEQUENCE [LARGE SCALE GENOMIC DNA]</scope>
    <source>
        <strain evidence="2">NY0173</strain>
    </source>
</reference>
<evidence type="ECO:0000313" key="3">
    <source>
        <dbReference type="Proteomes" id="UP000265618"/>
    </source>
</evidence>
<organism evidence="2 3">
    <name type="scientific">Kipferlia bialata</name>
    <dbReference type="NCBI Taxonomy" id="797122"/>
    <lineage>
        <taxon>Eukaryota</taxon>
        <taxon>Metamonada</taxon>
        <taxon>Carpediemonas-like organisms</taxon>
        <taxon>Kipferlia</taxon>
    </lineage>
</organism>
<gene>
    <name evidence="2" type="ORF">KIPB_010586</name>
</gene>
<dbReference type="EMBL" id="BDIP01003994">
    <property type="protein sequence ID" value="GCA63551.1"/>
    <property type="molecule type" value="Genomic_DNA"/>
</dbReference>